<sequence length="186" mass="20475">MRRLGQIFLVLFCAAAQFQFSNELRAQNIFDDEPTAETEKAKPAPAKAKAAESDDETKPVTKKKKRKGKKKKAKAAAAAGSEAPAKAEISEYTPEEIARQSFVWAPETSTVNLVSEAPGIKPETKPVQPKPASLAAAADLPEPRPQGQTFKLPEIPLTQVLIVAGFVILFLIYRFRVGRQIKRKKY</sequence>
<feature type="compositionally biased region" description="Basic residues" evidence="1">
    <location>
        <begin position="60"/>
        <end position="74"/>
    </location>
</feature>
<dbReference type="Proteomes" id="UP000006048">
    <property type="component" value="Chromosome"/>
</dbReference>
<dbReference type="KEGG" id="tpx:Turpa_3788"/>
<keyword evidence="2" id="KW-0812">Transmembrane</keyword>
<dbReference type="STRING" id="869212.Turpa_3788"/>
<dbReference type="HOGENOM" id="CLU_1453823_0_0_12"/>
<dbReference type="EMBL" id="CP002959">
    <property type="protein sequence ID" value="AFM14422.1"/>
    <property type="molecule type" value="Genomic_DNA"/>
</dbReference>
<accession>I4BAW5</accession>
<feature type="region of interest" description="Disordered" evidence="1">
    <location>
        <begin position="34"/>
        <end position="88"/>
    </location>
</feature>
<dbReference type="RefSeq" id="WP_014804899.1">
    <property type="nucleotide sequence ID" value="NC_018020.1"/>
</dbReference>
<dbReference type="AlphaFoldDB" id="I4BAW5"/>
<feature type="compositionally biased region" description="Basic and acidic residues" evidence="1">
    <location>
        <begin position="49"/>
        <end position="59"/>
    </location>
</feature>
<organism evidence="3 4">
    <name type="scientific">Turneriella parva (strain ATCC BAA-1111 / DSM 21527 / NCTC 11395 / H)</name>
    <name type="common">Leptospira parva</name>
    <dbReference type="NCBI Taxonomy" id="869212"/>
    <lineage>
        <taxon>Bacteria</taxon>
        <taxon>Pseudomonadati</taxon>
        <taxon>Spirochaetota</taxon>
        <taxon>Spirochaetia</taxon>
        <taxon>Leptospirales</taxon>
        <taxon>Leptospiraceae</taxon>
        <taxon>Turneriella</taxon>
    </lineage>
</organism>
<protein>
    <submittedName>
        <fullName evidence="3">Uncharacterized protein</fullName>
    </submittedName>
</protein>
<evidence type="ECO:0000313" key="4">
    <source>
        <dbReference type="Proteomes" id="UP000006048"/>
    </source>
</evidence>
<evidence type="ECO:0000256" key="1">
    <source>
        <dbReference type="SAM" id="MobiDB-lite"/>
    </source>
</evidence>
<reference evidence="3 4" key="1">
    <citation type="submission" date="2012-06" db="EMBL/GenBank/DDBJ databases">
        <title>The complete chromosome of genome of Turneriella parva DSM 21527.</title>
        <authorList>
            <consortium name="US DOE Joint Genome Institute (JGI-PGF)"/>
            <person name="Lucas S."/>
            <person name="Han J."/>
            <person name="Lapidus A."/>
            <person name="Bruce D."/>
            <person name="Goodwin L."/>
            <person name="Pitluck S."/>
            <person name="Peters L."/>
            <person name="Kyrpides N."/>
            <person name="Mavromatis K."/>
            <person name="Ivanova N."/>
            <person name="Mikhailova N."/>
            <person name="Chertkov O."/>
            <person name="Detter J.C."/>
            <person name="Tapia R."/>
            <person name="Han C."/>
            <person name="Land M."/>
            <person name="Hauser L."/>
            <person name="Markowitz V."/>
            <person name="Cheng J.-F."/>
            <person name="Hugenholtz P."/>
            <person name="Woyke T."/>
            <person name="Wu D."/>
            <person name="Gronow S."/>
            <person name="Wellnitz S."/>
            <person name="Brambilla E."/>
            <person name="Klenk H.-P."/>
            <person name="Eisen J.A."/>
        </authorList>
    </citation>
    <scope>NUCLEOTIDE SEQUENCE [LARGE SCALE GENOMIC DNA]</scope>
    <source>
        <strain evidence="4">ATCC BAA-1111 / DSM 21527 / NCTC 11395 / H</strain>
    </source>
</reference>
<name>I4BAW5_TURPD</name>
<feature type="compositionally biased region" description="Low complexity" evidence="1">
    <location>
        <begin position="75"/>
        <end position="87"/>
    </location>
</feature>
<proteinExistence type="predicted"/>
<keyword evidence="2" id="KW-1133">Transmembrane helix</keyword>
<feature type="transmembrane region" description="Helical" evidence="2">
    <location>
        <begin position="155"/>
        <end position="175"/>
    </location>
</feature>
<gene>
    <name evidence="3" type="ordered locus">Turpa_3788</name>
</gene>
<keyword evidence="4" id="KW-1185">Reference proteome</keyword>
<evidence type="ECO:0000313" key="3">
    <source>
        <dbReference type="EMBL" id="AFM14422.1"/>
    </source>
</evidence>
<evidence type="ECO:0000256" key="2">
    <source>
        <dbReference type="SAM" id="Phobius"/>
    </source>
</evidence>
<keyword evidence="2" id="KW-0472">Membrane</keyword>